<proteinExistence type="predicted"/>
<evidence type="ECO:0000313" key="2">
    <source>
        <dbReference type="EMBL" id="MCC2118955.1"/>
    </source>
</evidence>
<keyword evidence="3" id="KW-1185">Reference proteome</keyword>
<evidence type="ECO:0000256" key="1">
    <source>
        <dbReference type="SAM" id="MobiDB-lite"/>
    </source>
</evidence>
<dbReference type="RefSeq" id="WP_227061534.1">
    <property type="nucleotide sequence ID" value="NZ_JAJEPV010000009.1"/>
</dbReference>
<feature type="region of interest" description="Disordered" evidence="1">
    <location>
        <begin position="86"/>
        <end position="155"/>
    </location>
</feature>
<name>A0AAE3A194_9FIRM</name>
<reference evidence="2 3" key="1">
    <citation type="submission" date="2021-10" db="EMBL/GenBank/DDBJ databases">
        <title>Anaerobic single-cell dispensing facilitates the cultivation of human gut bacteria.</title>
        <authorList>
            <person name="Afrizal A."/>
        </authorList>
    </citation>
    <scope>NUCLEOTIDE SEQUENCE [LARGE SCALE GENOMIC DNA]</scope>
    <source>
        <strain evidence="2 3">CLA-AA-H273</strain>
    </source>
</reference>
<dbReference type="EMBL" id="JAJEPV010000009">
    <property type="protein sequence ID" value="MCC2118955.1"/>
    <property type="molecule type" value="Genomic_DNA"/>
</dbReference>
<sequence>MQWLYRVIGQAGIFLICAQTVVHFRPKESYDKYLKLLLSVMLLLQLLQPVLSMFGGGDGWNAEEQVTGFMQELQTVLTRATEQAEQSQEEIGNTAAAVAQEAGEGYDPANVWEQDSAQGAVTGENSGEVSDQKETDRENAETEGIHVDIAPIRLE</sequence>
<gene>
    <name evidence="2" type="ORF">LKD75_04980</name>
</gene>
<protein>
    <submittedName>
        <fullName evidence="2">Stage III sporulation protein AF</fullName>
    </submittedName>
</protein>
<accession>A0AAE3A194</accession>
<comment type="caution">
    <text evidence="2">The sequence shown here is derived from an EMBL/GenBank/DDBJ whole genome shotgun (WGS) entry which is preliminary data.</text>
</comment>
<dbReference type="Proteomes" id="UP001197795">
    <property type="component" value="Unassembled WGS sequence"/>
</dbReference>
<organism evidence="2 3">
    <name type="scientific">Waltera acetigignens</name>
    <dbReference type="NCBI Taxonomy" id="2981769"/>
    <lineage>
        <taxon>Bacteria</taxon>
        <taxon>Bacillati</taxon>
        <taxon>Bacillota</taxon>
        <taxon>Clostridia</taxon>
        <taxon>Lachnospirales</taxon>
        <taxon>Lachnospiraceae</taxon>
        <taxon>Waltera</taxon>
    </lineage>
</organism>
<dbReference type="AlphaFoldDB" id="A0AAE3A194"/>
<feature type="compositionally biased region" description="Polar residues" evidence="1">
    <location>
        <begin position="113"/>
        <end position="129"/>
    </location>
</feature>
<evidence type="ECO:0000313" key="3">
    <source>
        <dbReference type="Proteomes" id="UP001197795"/>
    </source>
</evidence>
<feature type="compositionally biased region" description="Basic and acidic residues" evidence="1">
    <location>
        <begin position="130"/>
        <end position="146"/>
    </location>
</feature>